<dbReference type="GO" id="GO:0030246">
    <property type="term" value="F:carbohydrate binding"/>
    <property type="evidence" value="ECO:0007669"/>
    <property type="project" value="UniProtKB-KW"/>
</dbReference>
<dbReference type="GO" id="GO:0031505">
    <property type="term" value="P:fungal-type cell wall organization"/>
    <property type="evidence" value="ECO:0007669"/>
    <property type="project" value="TreeGrafter"/>
</dbReference>
<dbReference type="STRING" id="5364.A0A5C3N3X4"/>
<evidence type="ECO:0000256" key="1">
    <source>
        <dbReference type="ARBA" id="ARBA00022729"/>
    </source>
</evidence>
<feature type="domain" description="GH16" evidence="5">
    <location>
        <begin position="13"/>
        <end position="248"/>
    </location>
</feature>
<evidence type="ECO:0000313" key="6">
    <source>
        <dbReference type="EMBL" id="TFK52070.1"/>
    </source>
</evidence>
<proteinExistence type="predicted"/>
<dbReference type="PANTHER" id="PTHR10963:SF22">
    <property type="entry name" value="GLYCOSIDASE CRH2-RELATED"/>
    <property type="match status" value="1"/>
</dbReference>
<dbReference type="EMBL" id="ML213510">
    <property type="protein sequence ID" value="TFK52070.1"/>
    <property type="molecule type" value="Genomic_DNA"/>
</dbReference>
<dbReference type="GO" id="GO:0016757">
    <property type="term" value="F:glycosyltransferase activity"/>
    <property type="evidence" value="ECO:0007669"/>
    <property type="project" value="TreeGrafter"/>
</dbReference>
<dbReference type="OrthoDB" id="4781at2759"/>
<dbReference type="GO" id="GO:0009277">
    <property type="term" value="C:fungal-type cell wall"/>
    <property type="evidence" value="ECO:0007669"/>
    <property type="project" value="TreeGrafter"/>
</dbReference>
<evidence type="ECO:0000256" key="4">
    <source>
        <dbReference type="SAM" id="SignalP"/>
    </source>
</evidence>
<keyword evidence="7" id="KW-1185">Reference proteome</keyword>
<feature type="chain" id="PRO_5023069522" evidence="4">
    <location>
        <begin position="18"/>
        <end position="258"/>
    </location>
</feature>
<accession>A0A5C3N3X4</accession>
<sequence>MFLISLLLSCFLATTNAARLPTGTPRSVSSCEPFYTAFPGFYLPHELVAISHSDSYTVDKAGLHMFLERPEGNIKTGDGVNDKVADGATLNSTFTFLYGKVTYEMLAPTVPGVVTAAILIADEGDEMDIELLGSDPSHFQSNIFAPKPKDRGPLYGVFSSVDDIPTGTTKTVHSYSIDWNADRIIWSVDDKAVRTLRKDETMYHGVQHFPSHATRIQLGIWDASNPAGTAAWAHGPIDWKNVPRTMEATVKSIKLECH</sequence>
<dbReference type="PROSITE" id="PS51762">
    <property type="entry name" value="GH16_2"/>
    <property type="match status" value="1"/>
</dbReference>
<dbReference type="GO" id="GO:0005975">
    <property type="term" value="P:carbohydrate metabolic process"/>
    <property type="evidence" value="ECO:0007669"/>
    <property type="project" value="InterPro"/>
</dbReference>
<dbReference type="AlphaFoldDB" id="A0A5C3N3X4"/>
<keyword evidence="1 4" id="KW-0732">Signal</keyword>
<evidence type="ECO:0000259" key="5">
    <source>
        <dbReference type="PROSITE" id="PS51762"/>
    </source>
</evidence>
<dbReference type="Pfam" id="PF00722">
    <property type="entry name" value="Glyco_hydro_16"/>
    <property type="match status" value="1"/>
</dbReference>
<dbReference type="InterPro" id="IPR000757">
    <property type="entry name" value="Beta-glucanase-like"/>
</dbReference>
<dbReference type="SUPFAM" id="SSF49899">
    <property type="entry name" value="Concanavalin A-like lectins/glucanases"/>
    <property type="match status" value="1"/>
</dbReference>
<name>A0A5C3N3X4_9AGAM</name>
<dbReference type="InterPro" id="IPR013320">
    <property type="entry name" value="ConA-like_dom_sf"/>
</dbReference>
<keyword evidence="6" id="KW-0430">Lectin</keyword>
<feature type="signal peptide" evidence="4">
    <location>
        <begin position="1"/>
        <end position="17"/>
    </location>
</feature>
<gene>
    <name evidence="6" type="ORF">OE88DRAFT_1679753</name>
</gene>
<evidence type="ECO:0000256" key="2">
    <source>
        <dbReference type="ARBA" id="ARBA00022801"/>
    </source>
</evidence>
<evidence type="ECO:0000256" key="3">
    <source>
        <dbReference type="ARBA" id="ARBA00023295"/>
    </source>
</evidence>
<dbReference type="Proteomes" id="UP000305948">
    <property type="component" value="Unassembled WGS sequence"/>
</dbReference>
<dbReference type="GO" id="GO:0004553">
    <property type="term" value="F:hydrolase activity, hydrolyzing O-glycosyl compounds"/>
    <property type="evidence" value="ECO:0007669"/>
    <property type="project" value="InterPro"/>
</dbReference>
<dbReference type="Gene3D" id="2.60.120.200">
    <property type="match status" value="1"/>
</dbReference>
<dbReference type="PANTHER" id="PTHR10963">
    <property type="entry name" value="GLYCOSYL HYDROLASE-RELATED"/>
    <property type="match status" value="1"/>
</dbReference>
<protein>
    <submittedName>
        <fullName evidence="6">Concanavalin A-like lectin/glucanase</fullName>
    </submittedName>
</protein>
<organism evidence="6 7">
    <name type="scientific">Heliocybe sulcata</name>
    <dbReference type="NCBI Taxonomy" id="5364"/>
    <lineage>
        <taxon>Eukaryota</taxon>
        <taxon>Fungi</taxon>
        <taxon>Dikarya</taxon>
        <taxon>Basidiomycota</taxon>
        <taxon>Agaricomycotina</taxon>
        <taxon>Agaricomycetes</taxon>
        <taxon>Gloeophyllales</taxon>
        <taxon>Gloeophyllaceae</taxon>
        <taxon>Heliocybe</taxon>
    </lineage>
</organism>
<keyword evidence="3" id="KW-0326">Glycosidase</keyword>
<evidence type="ECO:0000313" key="7">
    <source>
        <dbReference type="Proteomes" id="UP000305948"/>
    </source>
</evidence>
<keyword evidence="2" id="KW-0378">Hydrolase</keyword>
<reference evidence="6 7" key="1">
    <citation type="journal article" date="2019" name="Nat. Ecol. Evol.">
        <title>Megaphylogeny resolves global patterns of mushroom evolution.</title>
        <authorList>
            <person name="Varga T."/>
            <person name="Krizsan K."/>
            <person name="Foldi C."/>
            <person name="Dima B."/>
            <person name="Sanchez-Garcia M."/>
            <person name="Sanchez-Ramirez S."/>
            <person name="Szollosi G.J."/>
            <person name="Szarkandi J.G."/>
            <person name="Papp V."/>
            <person name="Albert L."/>
            <person name="Andreopoulos W."/>
            <person name="Angelini C."/>
            <person name="Antonin V."/>
            <person name="Barry K.W."/>
            <person name="Bougher N.L."/>
            <person name="Buchanan P."/>
            <person name="Buyck B."/>
            <person name="Bense V."/>
            <person name="Catcheside P."/>
            <person name="Chovatia M."/>
            <person name="Cooper J."/>
            <person name="Damon W."/>
            <person name="Desjardin D."/>
            <person name="Finy P."/>
            <person name="Geml J."/>
            <person name="Haridas S."/>
            <person name="Hughes K."/>
            <person name="Justo A."/>
            <person name="Karasinski D."/>
            <person name="Kautmanova I."/>
            <person name="Kiss B."/>
            <person name="Kocsube S."/>
            <person name="Kotiranta H."/>
            <person name="LaButti K.M."/>
            <person name="Lechner B.E."/>
            <person name="Liimatainen K."/>
            <person name="Lipzen A."/>
            <person name="Lukacs Z."/>
            <person name="Mihaltcheva S."/>
            <person name="Morgado L.N."/>
            <person name="Niskanen T."/>
            <person name="Noordeloos M.E."/>
            <person name="Ohm R.A."/>
            <person name="Ortiz-Santana B."/>
            <person name="Ovrebo C."/>
            <person name="Racz N."/>
            <person name="Riley R."/>
            <person name="Savchenko A."/>
            <person name="Shiryaev A."/>
            <person name="Soop K."/>
            <person name="Spirin V."/>
            <person name="Szebenyi C."/>
            <person name="Tomsovsky M."/>
            <person name="Tulloss R.E."/>
            <person name="Uehling J."/>
            <person name="Grigoriev I.V."/>
            <person name="Vagvolgyi C."/>
            <person name="Papp T."/>
            <person name="Martin F.M."/>
            <person name="Miettinen O."/>
            <person name="Hibbett D.S."/>
            <person name="Nagy L.G."/>
        </authorList>
    </citation>
    <scope>NUCLEOTIDE SEQUENCE [LARGE SCALE GENOMIC DNA]</scope>
    <source>
        <strain evidence="6 7">OMC1185</strain>
    </source>
</reference>
<dbReference type="InterPro" id="IPR050546">
    <property type="entry name" value="Glycosyl_Hydrlase_16"/>
</dbReference>